<reference evidence="2 3" key="1">
    <citation type="submission" date="2022-01" db="EMBL/GenBank/DDBJ databases">
        <title>Novel bile acid biosynthetic pathways are enriched in the microbiome of centenarians.</title>
        <authorList>
            <person name="Sato Y."/>
            <person name="Atarashi K."/>
            <person name="Plichta R.D."/>
            <person name="Arai Y."/>
            <person name="Sasajima S."/>
            <person name="Kearney M.S."/>
            <person name="Suda W."/>
            <person name="Takeshita K."/>
            <person name="Sasaki T."/>
            <person name="Okamoto S."/>
            <person name="Skelly N.A."/>
            <person name="Okamura Y."/>
            <person name="Vlamakis H."/>
            <person name="Li Y."/>
            <person name="Tanoue T."/>
            <person name="Takei H."/>
            <person name="Nittono H."/>
            <person name="Narushima S."/>
            <person name="Irie J."/>
            <person name="Itoh H."/>
            <person name="Moriya K."/>
            <person name="Sugiura Y."/>
            <person name="Suematsu M."/>
            <person name="Moritoki N."/>
            <person name="Shibata S."/>
            <person name="Littman R.D."/>
            <person name="Fischbach A.M."/>
            <person name="Uwamino Y."/>
            <person name="Inoue T."/>
            <person name="Honda A."/>
            <person name="Hattori M."/>
            <person name="Murai T."/>
            <person name="Xavier J.R."/>
            <person name="Hirose N."/>
            <person name="Honda K."/>
        </authorList>
    </citation>
    <scope>NUCLEOTIDE SEQUENCE [LARGE SCALE GENOMIC DNA]</scope>
    <source>
        <strain evidence="2 3">CE91-St30</strain>
    </source>
</reference>
<dbReference type="EMBL" id="AP025564">
    <property type="protein sequence ID" value="BDE97183.1"/>
    <property type="molecule type" value="Genomic_DNA"/>
</dbReference>
<evidence type="ECO:0008006" key="4">
    <source>
        <dbReference type="Google" id="ProtNLM"/>
    </source>
</evidence>
<protein>
    <recommendedName>
        <fullName evidence="4">Thrombospondin type 3 repeat-containing protein</fullName>
    </recommendedName>
</protein>
<sequence length="174" mass="17027">MNRKKVAAIVIGALVVALALPTVAFAGSHGGFGGRFAQCQGEGLGAAVMRTQGVLSEVGGRAFVDADGDGVCDRYADGRCGGYVDADGDGICDDCGFEAGACRGYVDENADGICDNYAGGAGCGRGYVDADGDGVCDRSGSGACGQGGNGSQGFGAGQGGGYGMGHGGKHHQRA</sequence>
<name>A0ABM7WLH3_9ACTN</name>
<dbReference type="Proteomes" id="UP001320544">
    <property type="component" value="Chromosome"/>
</dbReference>
<dbReference type="RefSeq" id="WP_244386339.1">
    <property type="nucleotide sequence ID" value="NZ_AP025564.1"/>
</dbReference>
<evidence type="ECO:0000313" key="3">
    <source>
        <dbReference type="Proteomes" id="UP001320544"/>
    </source>
</evidence>
<evidence type="ECO:0000313" key="2">
    <source>
        <dbReference type="EMBL" id="BDE97183.1"/>
    </source>
</evidence>
<gene>
    <name evidence="2" type="ORF">CE91St30_25160</name>
</gene>
<keyword evidence="3" id="KW-1185">Reference proteome</keyword>
<feature type="signal peptide" evidence="1">
    <location>
        <begin position="1"/>
        <end position="26"/>
    </location>
</feature>
<proteinExistence type="predicted"/>
<keyword evidence="1" id="KW-0732">Signal</keyword>
<feature type="chain" id="PRO_5046334645" description="Thrombospondin type 3 repeat-containing protein" evidence="1">
    <location>
        <begin position="27"/>
        <end position="174"/>
    </location>
</feature>
<evidence type="ECO:0000256" key="1">
    <source>
        <dbReference type="SAM" id="SignalP"/>
    </source>
</evidence>
<accession>A0ABM7WLH3</accession>
<organism evidence="2 3">
    <name type="scientific">Raoultibacter timonensis</name>
    <dbReference type="NCBI Taxonomy" id="1907662"/>
    <lineage>
        <taxon>Bacteria</taxon>
        <taxon>Bacillati</taxon>
        <taxon>Actinomycetota</taxon>
        <taxon>Coriobacteriia</taxon>
        <taxon>Eggerthellales</taxon>
        <taxon>Eggerthellaceae</taxon>
        <taxon>Raoultibacter</taxon>
    </lineage>
</organism>